<evidence type="ECO:0000313" key="3">
    <source>
        <dbReference type="EMBL" id="CAE0132139.1"/>
    </source>
</evidence>
<dbReference type="Pfam" id="PF04536">
    <property type="entry name" value="TPM_phosphatase"/>
    <property type="match status" value="1"/>
</dbReference>
<feature type="compositionally biased region" description="Gly residues" evidence="1">
    <location>
        <begin position="311"/>
        <end position="329"/>
    </location>
</feature>
<organism evidence="3">
    <name type="scientific">Prasinoderma singulare</name>
    <dbReference type="NCBI Taxonomy" id="676789"/>
    <lineage>
        <taxon>Eukaryota</taxon>
        <taxon>Viridiplantae</taxon>
        <taxon>Prasinodermophyta</taxon>
        <taxon>Prasinodermophyceae</taxon>
        <taxon>Prasinodermales</taxon>
        <taxon>Prasinodermaceae</taxon>
        <taxon>Prasinoderma</taxon>
    </lineage>
</organism>
<gene>
    <name evidence="3" type="ORF">PSIN1315_LOCUS3800</name>
</gene>
<dbReference type="InterPro" id="IPR007621">
    <property type="entry name" value="TPM_dom"/>
</dbReference>
<dbReference type="AlphaFoldDB" id="A0A7S3F7S0"/>
<dbReference type="EMBL" id="HBHY01005884">
    <property type="protein sequence ID" value="CAE0132139.1"/>
    <property type="molecule type" value="Transcribed_RNA"/>
</dbReference>
<sequence>MAERPAAVVDGARALSAEQRAAIAAVGAKLRASTGSDVAVVTAEALASDAASAKQQATRLFNAWGLGDRDKSNGVLVLLVADERRLEVEVGAGLNSAYAADGRGARVQSQRVVPLLKAGRTGDALVAAAEEYAALVAEVDAAGAYDPVPDFEAEAGDTIASALLAGGGGLLALRSNQRDEELMGRLEEAFEGDATAARGARRLRWASEGDLSTRDRTEARLGSAVHAVYRSADGQRTVVAGRPRLLTPYAACPECGAWALDTDETIVTWNTELTPGLKLESDRCEHCDFVSPERSVVLPAYGVDGWDGDDSGGGGGGGFSDGGGSGSSY</sequence>
<reference evidence="3" key="1">
    <citation type="submission" date="2021-01" db="EMBL/GenBank/DDBJ databases">
        <authorList>
            <person name="Corre E."/>
            <person name="Pelletier E."/>
            <person name="Niang G."/>
            <person name="Scheremetjew M."/>
            <person name="Finn R."/>
            <person name="Kale V."/>
            <person name="Holt S."/>
            <person name="Cochrane G."/>
            <person name="Meng A."/>
            <person name="Brown T."/>
            <person name="Cohen L."/>
        </authorList>
    </citation>
    <scope>NUCLEOTIDE SEQUENCE</scope>
    <source>
        <strain evidence="3">RCC927</strain>
    </source>
</reference>
<dbReference type="Gene3D" id="3.10.310.50">
    <property type="match status" value="1"/>
</dbReference>
<name>A0A7S3F7S0_9VIRI</name>
<feature type="domain" description="TPM" evidence="2">
    <location>
        <begin position="8"/>
        <end position="134"/>
    </location>
</feature>
<dbReference type="PANTHER" id="PTHR30373">
    <property type="entry name" value="UPF0603 PROTEIN YGCG"/>
    <property type="match status" value="1"/>
</dbReference>
<dbReference type="PANTHER" id="PTHR30373:SF2">
    <property type="entry name" value="UPF0603 PROTEIN YGCG"/>
    <property type="match status" value="1"/>
</dbReference>
<feature type="region of interest" description="Disordered" evidence="1">
    <location>
        <begin position="307"/>
        <end position="329"/>
    </location>
</feature>
<protein>
    <recommendedName>
        <fullName evidence="2">TPM domain-containing protein</fullName>
    </recommendedName>
</protein>
<evidence type="ECO:0000259" key="2">
    <source>
        <dbReference type="Pfam" id="PF04536"/>
    </source>
</evidence>
<accession>A0A7S3F7S0</accession>
<proteinExistence type="predicted"/>
<evidence type="ECO:0000256" key="1">
    <source>
        <dbReference type="SAM" id="MobiDB-lite"/>
    </source>
</evidence>